<dbReference type="SUPFAM" id="SSF50044">
    <property type="entry name" value="SH3-domain"/>
    <property type="match status" value="1"/>
</dbReference>
<dbReference type="Pfam" id="PF00069">
    <property type="entry name" value="Pkinase"/>
    <property type="match status" value="1"/>
</dbReference>
<evidence type="ECO:0000256" key="5">
    <source>
        <dbReference type="ARBA" id="ARBA00023006"/>
    </source>
</evidence>
<comment type="caution">
    <text evidence="11">The sequence shown here is derived from an EMBL/GenBank/DDBJ whole genome shotgun (WGS) entry which is preliminary data.</text>
</comment>
<dbReference type="PANTHER" id="PTHR24348">
    <property type="entry name" value="SERINE/THREONINE-PROTEIN KINASE UNC-51-RELATED"/>
    <property type="match status" value="1"/>
</dbReference>
<dbReference type="Pfam" id="PF00018">
    <property type="entry name" value="SH3_1"/>
    <property type="match status" value="1"/>
</dbReference>
<evidence type="ECO:0000256" key="1">
    <source>
        <dbReference type="ARBA" id="ARBA00004623"/>
    </source>
</evidence>
<comment type="subcellular location">
    <subcellularLocation>
        <location evidence="1">Preautophagosomal structure membrane</location>
        <topology evidence="1">Peripheral membrane protein</topology>
    </subcellularLocation>
</comment>
<keyword evidence="5" id="KW-0072">Autophagy</keyword>
<evidence type="ECO:0000256" key="8">
    <source>
        <dbReference type="SAM" id="MobiDB-lite"/>
    </source>
</evidence>
<feature type="region of interest" description="Disordered" evidence="8">
    <location>
        <begin position="545"/>
        <end position="667"/>
    </location>
</feature>
<dbReference type="SMART" id="SM00220">
    <property type="entry name" value="S_TKc"/>
    <property type="match status" value="1"/>
</dbReference>
<dbReference type="SUPFAM" id="SSF56112">
    <property type="entry name" value="Protein kinase-like (PK-like)"/>
    <property type="match status" value="1"/>
</dbReference>
<organism evidence="11 12">
    <name type="scientific">Penicillium frequentans</name>
    <dbReference type="NCBI Taxonomy" id="3151616"/>
    <lineage>
        <taxon>Eukaryota</taxon>
        <taxon>Fungi</taxon>
        <taxon>Dikarya</taxon>
        <taxon>Ascomycota</taxon>
        <taxon>Pezizomycotina</taxon>
        <taxon>Eurotiomycetes</taxon>
        <taxon>Eurotiomycetidae</taxon>
        <taxon>Eurotiales</taxon>
        <taxon>Aspergillaceae</taxon>
        <taxon>Penicillium</taxon>
    </lineage>
</organism>
<dbReference type="InterPro" id="IPR036028">
    <property type="entry name" value="SH3-like_dom_sf"/>
</dbReference>
<dbReference type="Gene3D" id="2.30.30.40">
    <property type="entry name" value="SH3 Domains"/>
    <property type="match status" value="1"/>
</dbReference>
<feature type="region of interest" description="Disordered" evidence="8">
    <location>
        <begin position="430"/>
        <end position="469"/>
    </location>
</feature>
<dbReference type="AlphaFoldDB" id="A0AAD6CL13"/>
<dbReference type="GO" id="GO:0010506">
    <property type="term" value="P:regulation of autophagy"/>
    <property type="evidence" value="ECO:0007669"/>
    <property type="project" value="InterPro"/>
</dbReference>
<feature type="region of interest" description="Disordered" evidence="8">
    <location>
        <begin position="375"/>
        <end position="418"/>
    </location>
</feature>
<dbReference type="Proteomes" id="UP001220324">
    <property type="component" value="Unassembled WGS sequence"/>
</dbReference>
<dbReference type="GO" id="GO:0034045">
    <property type="term" value="C:phagophore assembly site membrane"/>
    <property type="evidence" value="ECO:0007669"/>
    <property type="project" value="UniProtKB-SubCell"/>
</dbReference>
<feature type="compositionally biased region" description="Polar residues" evidence="8">
    <location>
        <begin position="375"/>
        <end position="389"/>
    </location>
</feature>
<keyword evidence="12" id="KW-1185">Reference proteome</keyword>
<name>A0AAD6CL13_9EURO</name>
<evidence type="ECO:0000313" key="11">
    <source>
        <dbReference type="EMBL" id="KAJ5525355.1"/>
    </source>
</evidence>
<dbReference type="InterPro" id="IPR008271">
    <property type="entry name" value="Ser/Thr_kinase_AS"/>
</dbReference>
<feature type="compositionally biased region" description="Basic and acidic residues" evidence="8">
    <location>
        <begin position="644"/>
        <end position="655"/>
    </location>
</feature>
<proteinExistence type="predicted"/>
<dbReference type="CDD" id="cd00180">
    <property type="entry name" value="PKc"/>
    <property type="match status" value="1"/>
</dbReference>
<dbReference type="PROSITE" id="PS50002">
    <property type="entry name" value="SH3"/>
    <property type="match status" value="1"/>
</dbReference>
<evidence type="ECO:0000256" key="7">
    <source>
        <dbReference type="PROSITE-ProRule" id="PRU00192"/>
    </source>
</evidence>
<evidence type="ECO:0000313" key="12">
    <source>
        <dbReference type="Proteomes" id="UP001220324"/>
    </source>
</evidence>
<dbReference type="PROSITE" id="PS00108">
    <property type="entry name" value="PROTEIN_KINASE_ST"/>
    <property type="match status" value="1"/>
</dbReference>
<sequence>MDYLDLDLEDTRLDTTFPAPGEIRHISYHSDPDVGRRMIEDEEIWRTKETLGEGGFGTVWLQERISHNGPKKPSFRAVKMLDKSGKSANMYKKELMAMAKFSKPLYRRCFIECYGWYLQAENVCIAMEYARHQDLQKHLAKSFTESEAGLIASQIAEGLKFMHDNKYAHRDLKPANIMVMYPGPDWWVKIGDFGITKRAVEGVTSLHTKVFTPEYAAPELRGLGVSRTVANGTKDEITYTFAIDMWSFGEICVRLLTKAAAFPELMQLVNYKLYGIFLPDDILYQNGLGSDCRSFIRKAMDMNPENRFTAEEAQRHPWITKFRKAPFSRDVKSSTPPSGGMASMDDITEEITAYLQSQSEGTADWDTIQPPQATAISSDKSETSQASNTRSHHFASTDRLTEKKGPVAPGNPAPGNAAVRATILGPSFLSLKDNHESKPREANDQNVPIQVAKSPHSATDKKPPAPLSQDIEPGDYLFVLFNFTARSDDELTIKKGQIITLIETDHIYKDEWWLGEEVHTKNRGIFPARYTRKARAHEEQMNGIRINTPLQSDTSAYGLPHNGAVRVERDSPLTGVNPTLLGDDSNASSTGGGADSPYLSVAQATYPPWRFNHEKPPASVAKGTESSSAGDGPDKRHSSVGPDHSNKPQSEDRNSQSRTRKVFGYFR</sequence>
<evidence type="ECO:0000256" key="2">
    <source>
        <dbReference type="ARBA" id="ARBA00018572"/>
    </source>
</evidence>
<dbReference type="InterPro" id="IPR001452">
    <property type="entry name" value="SH3_domain"/>
</dbReference>
<dbReference type="InterPro" id="IPR011009">
    <property type="entry name" value="Kinase-like_dom_sf"/>
</dbReference>
<keyword evidence="4 7" id="KW-0728">SH3 domain</keyword>
<reference evidence="11 12" key="1">
    <citation type="journal article" date="2023" name="IMA Fungus">
        <title>Comparative genomic study of the Penicillium genus elucidates a diverse pangenome and 15 lateral gene transfer events.</title>
        <authorList>
            <person name="Petersen C."/>
            <person name="Sorensen T."/>
            <person name="Nielsen M.R."/>
            <person name="Sondergaard T.E."/>
            <person name="Sorensen J.L."/>
            <person name="Fitzpatrick D.A."/>
            <person name="Frisvad J.C."/>
            <person name="Nielsen K.L."/>
        </authorList>
    </citation>
    <scope>NUCLEOTIDE SEQUENCE [LARGE SCALE GENOMIC DNA]</scope>
    <source>
        <strain evidence="11 12">IBT 35679</strain>
    </source>
</reference>
<feature type="domain" description="SH3" evidence="9">
    <location>
        <begin position="472"/>
        <end position="536"/>
    </location>
</feature>
<dbReference type="SMART" id="SM00326">
    <property type="entry name" value="SH3"/>
    <property type="match status" value="1"/>
</dbReference>
<dbReference type="CDD" id="cd00174">
    <property type="entry name" value="SH3"/>
    <property type="match status" value="1"/>
</dbReference>
<feature type="compositionally biased region" description="Basic and acidic residues" evidence="8">
    <location>
        <begin position="432"/>
        <end position="443"/>
    </location>
</feature>
<dbReference type="Gene3D" id="1.10.510.10">
    <property type="entry name" value="Transferase(Phosphotransferase) domain 1"/>
    <property type="match status" value="1"/>
</dbReference>
<dbReference type="InterPro" id="IPR000719">
    <property type="entry name" value="Prot_kinase_dom"/>
</dbReference>
<feature type="domain" description="Protein kinase" evidence="10">
    <location>
        <begin position="45"/>
        <end position="319"/>
    </location>
</feature>
<evidence type="ECO:0000256" key="3">
    <source>
        <dbReference type="ARBA" id="ARBA00019599"/>
    </source>
</evidence>
<gene>
    <name evidence="11" type="ORF">N7494_012005</name>
</gene>
<protein>
    <recommendedName>
        <fullName evidence="2">Serine/threonine-protein kinase ATG1</fullName>
    </recommendedName>
    <alternativeName>
        <fullName evidence="6">Autophagy-related protein 1</fullName>
    </alternativeName>
    <alternativeName>
        <fullName evidence="3">Serine/threonine-protein kinase atg1</fullName>
    </alternativeName>
</protein>
<dbReference type="InterPro" id="IPR045269">
    <property type="entry name" value="Atg1-like"/>
</dbReference>
<feature type="compositionally biased region" description="Low complexity" evidence="8">
    <location>
        <begin position="406"/>
        <end position="418"/>
    </location>
</feature>
<evidence type="ECO:0000259" key="9">
    <source>
        <dbReference type="PROSITE" id="PS50002"/>
    </source>
</evidence>
<dbReference type="GO" id="GO:0005524">
    <property type="term" value="F:ATP binding"/>
    <property type="evidence" value="ECO:0007669"/>
    <property type="project" value="InterPro"/>
</dbReference>
<dbReference type="EMBL" id="JAQIZZ010000008">
    <property type="protein sequence ID" value="KAJ5525355.1"/>
    <property type="molecule type" value="Genomic_DNA"/>
</dbReference>
<evidence type="ECO:0000256" key="6">
    <source>
        <dbReference type="ARBA" id="ARBA00030237"/>
    </source>
</evidence>
<dbReference type="GO" id="GO:0004674">
    <property type="term" value="F:protein serine/threonine kinase activity"/>
    <property type="evidence" value="ECO:0007669"/>
    <property type="project" value="InterPro"/>
</dbReference>
<evidence type="ECO:0000256" key="4">
    <source>
        <dbReference type="ARBA" id="ARBA00022443"/>
    </source>
</evidence>
<dbReference type="PROSITE" id="PS50011">
    <property type="entry name" value="PROTEIN_KINASE_DOM"/>
    <property type="match status" value="1"/>
</dbReference>
<accession>A0AAD6CL13</accession>
<dbReference type="GO" id="GO:0006914">
    <property type="term" value="P:autophagy"/>
    <property type="evidence" value="ECO:0007669"/>
    <property type="project" value="UniProtKB-KW"/>
</dbReference>
<feature type="compositionally biased region" description="Basic and acidic residues" evidence="8">
    <location>
        <begin position="395"/>
        <end position="405"/>
    </location>
</feature>
<evidence type="ECO:0000259" key="10">
    <source>
        <dbReference type="PROSITE" id="PS50011"/>
    </source>
</evidence>